<dbReference type="InterPro" id="IPR006076">
    <property type="entry name" value="FAD-dep_OxRdtase"/>
</dbReference>
<accession>A0A382RMX2</accession>
<feature type="domain" description="FAD dependent oxidoreductase" evidence="2">
    <location>
        <begin position="17"/>
        <end position="291"/>
    </location>
</feature>
<sequence>LEEAPPAAPLIGPTEADVVVVGAGFTGLAAARRLGELRPDARILLLEAGRIGNNAAGRSSGFGIDHAHNIRSEGFAESVEFEQQQIALNRAGLAYLDEAVTAHDIDCDWTWAGKTHAACTERGVANLEHFATTLDRIDEPYEVLDADAMADRLGIDHYTRGLHTPGTVLMQPAALCRGLAANLPPNVVVHEETPVTWLDAGPPHDLWTDGGRVLTPSLLLANNGYLAGFGFYRHHLIPVVTWGSMTRPLTDQESASIGGHRTWGVIPAAPSGTTVRRLPDSRVLVRNVYSYSRHSLAGGRRRQRAGRSHRRAFEARLPG</sequence>
<feature type="non-terminal residue" evidence="3">
    <location>
        <position position="1"/>
    </location>
</feature>
<dbReference type="PANTHER" id="PTHR13847:SF281">
    <property type="entry name" value="FAD DEPENDENT OXIDOREDUCTASE DOMAIN-CONTAINING PROTEIN"/>
    <property type="match status" value="1"/>
</dbReference>
<gene>
    <name evidence="3" type="ORF">METZ01_LOCUS351908</name>
</gene>
<evidence type="ECO:0000313" key="3">
    <source>
        <dbReference type="EMBL" id="SVC99054.1"/>
    </source>
</evidence>
<feature type="region of interest" description="Disordered" evidence="1">
    <location>
        <begin position="296"/>
        <end position="319"/>
    </location>
</feature>
<feature type="compositionally biased region" description="Basic residues" evidence="1">
    <location>
        <begin position="299"/>
        <end position="310"/>
    </location>
</feature>
<feature type="non-terminal residue" evidence="3">
    <location>
        <position position="319"/>
    </location>
</feature>
<name>A0A382RMX2_9ZZZZ</name>
<organism evidence="3">
    <name type="scientific">marine metagenome</name>
    <dbReference type="NCBI Taxonomy" id="408172"/>
    <lineage>
        <taxon>unclassified sequences</taxon>
        <taxon>metagenomes</taxon>
        <taxon>ecological metagenomes</taxon>
    </lineage>
</organism>
<dbReference type="SUPFAM" id="SSF51905">
    <property type="entry name" value="FAD/NAD(P)-binding domain"/>
    <property type="match status" value="1"/>
</dbReference>
<evidence type="ECO:0000259" key="2">
    <source>
        <dbReference type="Pfam" id="PF01266"/>
    </source>
</evidence>
<dbReference type="InterPro" id="IPR036188">
    <property type="entry name" value="FAD/NAD-bd_sf"/>
</dbReference>
<dbReference type="Gene3D" id="3.50.50.60">
    <property type="entry name" value="FAD/NAD(P)-binding domain"/>
    <property type="match status" value="1"/>
</dbReference>
<dbReference type="AlphaFoldDB" id="A0A382RMX2"/>
<reference evidence="3" key="1">
    <citation type="submission" date="2018-05" db="EMBL/GenBank/DDBJ databases">
        <authorList>
            <person name="Lanie J.A."/>
            <person name="Ng W.-L."/>
            <person name="Kazmierczak K.M."/>
            <person name="Andrzejewski T.M."/>
            <person name="Davidsen T.M."/>
            <person name="Wayne K.J."/>
            <person name="Tettelin H."/>
            <person name="Glass J.I."/>
            <person name="Rusch D."/>
            <person name="Podicherti R."/>
            <person name="Tsui H.-C.T."/>
            <person name="Winkler M.E."/>
        </authorList>
    </citation>
    <scope>NUCLEOTIDE SEQUENCE</scope>
</reference>
<dbReference type="EMBL" id="UINC01122930">
    <property type="protein sequence ID" value="SVC99054.1"/>
    <property type="molecule type" value="Genomic_DNA"/>
</dbReference>
<protein>
    <recommendedName>
        <fullName evidence="2">FAD dependent oxidoreductase domain-containing protein</fullName>
    </recommendedName>
</protein>
<evidence type="ECO:0000256" key="1">
    <source>
        <dbReference type="SAM" id="MobiDB-lite"/>
    </source>
</evidence>
<dbReference type="GO" id="GO:0005737">
    <property type="term" value="C:cytoplasm"/>
    <property type="evidence" value="ECO:0007669"/>
    <property type="project" value="TreeGrafter"/>
</dbReference>
<dbReference type="PANTHER" id="PTHR13847">
    <property type="entry name" value="SARCOSINE DEHYDROGENASE-RELATED"/>
    <property type="match status" value="1"/>
</dbReference>
<proteinExistence type="predicted"/>
<dbReference type="Gene3D" id="3.30.9.10">
    <property type="entry name" value="D-Amino Acid Oxidase, subunit A, domain 2"/>
    <property type="match status" value="1"/>
</dbReference>
<dbReference type="Pfam" id="PF01266">
    <property type="entry name" value="DAO"/>
    <property type="match status" value="1"/>
</dbReference>